<protein>
    <submittedName>
        <fullName evidence="1">Uncharacterized protein</fullName>
    </submittedName>
</protein>
<name>A0ABR2AKV6_9ROSI</name>
<evidence type="ECO:0000313" key="1">
    <source>
        <dbReference type="EMBL" id="KAK8493680.1"/>
    </source>
</evidence>
<sequence length="116" mass="12643">MAAPSCTVNIVDTIHVSAPAGSVPTTTLPLNYLTSHAKLMCRPPPLKSYILYIESTVDVKFNHLIANYPRDFKSLHPYVVELPPSTMSSDGVRVLPLMAIKVTVFPNIGVRVLEGP</sequence>
<gene>
    <name evidence="1" type="ORF">V6N12_000665</name>
</gene>
<proteinExistence type="predicted"/>
<accession>A0ABR2AKV6</accession>
<reference evidence="1 2" key="1">
    <citation type="journal article" date="2024" name="G3 (Bethesda)">
        <title>Genome assembly of Hibiscus sabdariffa L. provides insights into metabolisms of medicinal natural products.</title>
        <authorList>
            <person name="Kim T."/>
        </authorList>
    </citation>
    <scope>NUCLEOTIDE SEQUENCE [LARGE SCALE GENOMIC DNA]</scope>
    <source>
        <strain evidence="1">TK-2024</strain>
        <tissue evidence="1">Old leaves</tissue>
    </source>
</reference>
<organism evidence="1 2">
    <name type="scientific">Hibiscus sabdariffa</name>
    <name type="common">roselle</name>
    <dbReference type="NCBI Taxonomy" id="183260"/>
    <lineage>
        <taxon>Eukaryota</taxon>
        <taxon>Viridiplantae</taxon>
        <taxon>Streptophyta</taxon>
        <taxon>Embryophyta</taxon>
        <taxon>Tracheophyta</taxon>
        <taxon>Spermatophyta</taxon>
        <taxon>Magnoliopsida</taxon>
        <taxon>eudicotyledons</taxon>
        <taxon>Gunneridae</taxon>
        <taxon>Pentapetalae</taxon>
        <taxon>rosids</taxon>
        <taxon>malvids</taxon>
        <taxon>Malvales</taxon>
        <taxon>Malvaceae</taxon>
        <taxon>Malvoideae</taxon>
        <taxon>Hibiscus</taxon>
    </lineage>
</organism>
<keyword evidence="2" id="KW-1185">Reference proteome</keyword>
<dbReference type="EMBL" id="JBBPBM010000602">
    <property type="protein sequence ID" value="KAK8493680.1"/>
    <property type="molecule type" value="Genomic_DNA"/>
</dbReference>
<dbReference type="Proteomes" id="UP001472677">
    <property type="component" value="Unassembled WGS sequence"/>
</dbReference>
<evidence type="ECO:0000313" key="2">
    <source>
        <dbReference type="Proteomes" id="UP001472677"/>
    </source>
</evidence>
<dbReference type="InterPro" id="IPR023213">
    <property type="entry name" value="CAT-like_dom_sf"/>
</dbReference>
<comment type="caution">
    <text evidence="1">The sequence shown here is derived from an EMBL/GenBank/DDBJ whole genome shotgun (WGS) entry which is preliminary data.</text>
</comment>
<dbReference type="Gene3D" id="3.30.559.10">
    <property type="entry name" value="Chloramphenicol acetyltransferase-like domain"/>
    <property type="match status" value="1"/>
</dbReference>